<dbReference type="Pfam" id="PF02470">
    <property type="entry name" value="MlaD"/>
    <property type="match status" value="1"/>
</dbReference>
<keyword evidence="1" id="KW-1133">Transmembrane helix</keyword>
<reference evidence="3 4" key="1">
    <citation type="submission" date="2020-03" db="EMBL/GenBank/DDBJ databases">
        <title>Genomic Encyclopedia of Type Strains, Phase IV (KMG-IV): sequencing the most valuable type-strain genomes for metagenomic binning, comparative biology and taxonomic classification.</title>
        <authorList>
            <person name="Goeker M."/>
        </authorList>
    </citation>
    <scope>NUCLEOTIDE SEQUENCE [LARGE SCALE GENOMIC DNA]</scope>
    <source>
        <strain evidence="3 4">DSM 5718</strain>
    </source>
</reference>
<organism evidence="3 4">
    <name type="scientific">Thermonema lapsum</name>
    <dbReference type="NCBI Taxonomy" id="28195"/>
    <lineage>
        <taxon>Bacteria</taxon>
        <taxon>Pseudomonadati</taxon>
        <taxon>Bacteroidota</taxon>
        <taxon>Cytophagia</taxon>
        <taxon>Cytophagales</taxon>
        <taxon>Thermonemataceae</taxon>
        <taxon>Thermonema</taxon>
    </lineage>
</organism>
<gene>
    <name evidence="3" type="ORF">FHS56_000111</name>
</gene>
<evidence type="ECO:0000313" key="3">
    <source>
        <dbReference type="EMBL" id="NIK72625.1"/>
    </source>
</evidence>
<evidence type="ECO:0000259" key="2">
    <source>
        <dbReference type="Pfam" id="PF02470"/>
    </source>
</evidence>
<accession>A0A846MMF5</accession>
<dbReference type="AlphaFoldDB" id="A0A846MMF5"/>
<protein>
    <submittedName>
        <fullName evidence="3">Phospholipid/cholesterol/gamma-HCH transport system substrate-binding protein</fullName>
    </submittedName>
</protein>
<dbReference type="RefSeq" id="WP_166917944.1">
    <property type="nucleotide sequence ID" value="NZ_JAASRN010000001.1"/>
</dbReference>
<dbReference type="InterPro" id="IPR003399">
    <property type="entry name" value="Mce/MlaD"/>
</dbReference>
<feature type="transmembrane region" description="Helical" evidence="1">
    <location>
        <begin position="12"/>
        <end position="29"/>
    </location>
</feature>
<comment type="caution">
    <text evidence="3">The sequence shown here is derived from an EMBL/GenBank/DDBJ whole genome shotgun (WGS) entry which is preliminary data.</text>
</comment>
<dbReference type="EMBL" id="JAASRN010000001">
    <property type="protein sequence ID" value="NIK72625.1"/>
    <property type="molecule type" value="Genomic_DNA"/>
</dbReference>
<proteinExistence type="predicted"/>
<sequence>MRLKLSKEAKVGLLAIVSLSMLYFGFNFLKGRGFFSNNNTYYISYDNTNGLIVSNPVTIHGVTVGMVTNMRLNKEKSKVVVEVEVDANVAIPKGSVALLRENGLLGGMQIELLLSNSQDMHQEGDTLLSNKEDGMLTAIEKRTKPIVEKLDSTLTLVNNILISFKGVGEVSKNTLQRFSSSAAELQAMVQENRPLLYGTLQNVQQISNNLNRATTPLPQTMQKLSAVADSLQHLPLQQTIEQTRQSLAALQQVLEQANDPTGSMGALLHDKALYQNLVELSADLDKLLIDLRKNPRRYIKVSVF</sequence>
<dbReference type="InterPro" id="IPR052336">
    <property type="entry name" value="MlaD_Phospholipid_Transporter"/>
</dbReference>
<evidence type="ECO:0000256" key="1">
    <source>
        <dbReference type="SAM" id="Phobius"/>
    </source>
</evidence>
<keyword evidence="4" id="KW-1185">Reference proteome</keyword>
<name>A0A846MMF5_9BACT</name>
<keyword evidence="1" id="KW-0472">Membrane</keyword>
<keyword evidence="1" id="KW-0812">Transmembrane</keyword>
<dbReference type="PANTHER" id="PTHR33371">
    <property type="entry name" value="INTERMEMBRANE PHOSPHOLIPID TRANSPORT SYSTEM BINDING PROTEIN MLAD-RELATED"/>
    <property type="match status" value="1"/>
</dbReference>
<dbReference type="Proteomes" id="UP000537126">
    <property type="component" value="Unassembled WGS sequence"/>
</dbReference>
<feature type="domain" description="Mce/MlaD" evidence="2">
    <location>
        <begin position="38"/>
        <end position="112"/>
    </location>
</feature>
<evidence type="ECO:0000313" key="4">
    <source>
        <dbReference type="Proteomes" id="UP000537126"/>
    </source>
</evidence>
<dbReference type="PANTHER" id="PTHR33371:SF4">
    <property type="entry name" value="INTERMEMBRANE PHOSPHOLIPID TRANSPORT SYSTEM BINDING PROTEIN MLAD"/>
    <property type="match status" value="1"/>
</dbReference>